<dbReference type="PANTHER" id="PTHR13003">
    <property type="entry name" value="NUP107-RELATED"/>
    <property type="match status" value="1"/>
</dbReference>
<dbReference type="Pfam" id="PF04121">
    <property type="entry name" value="Nup84_Nup100"/>
    <property type="match status" value="1"/>
</dbReference>
<comment type="subunit">
    <text evidence="7">Part of the nuclear pore complex (NPC).</text>
</comment>
<keyword evidence="4 7" id="KW-0811">Translocation</keyword>
<sequence length="478" mass="53452">MDVEMETSPSYFDPEDLTIRERYRRYGKRNLTSSISPRQESDISKFNEATLLYDGQNTHSPTNAILLLENIKPEVESFEVKQSVETLARTQSKRKLSIDPCGIPQADVGSDSMRWVGSVSLKSSKIEDESLADSGETSFALFVSLLDSTLQGLMPIPDLILRFERSGRDVSELIRYGSNIPHRFGEDKMMRQKAQLLLDEAATWSLLWPLYGKGNASLTSKSLLEFIFIFGDLWQSPPTSHLEACQFVVNDHTAQLCLCIVQWLEQLASKALDLESKVRGSHVGTYLPNSGVWYHTQRFLRKGVSAANTVHHLDFDAPTREHAHLLPDGKKQDESLSEDILTLLRAGRIEEACDLCQSAGQPWRAATLCPFGGLDLFSSVEALKKNGKIECCKPLNWKMALVTNGAFGNGLPIVHQRSLGMGLIRVSLQKIAEQDGGKYEAAVYAAQCNSLKRILSVCSDWEVSLFDSKLGLQWRYLD</sequence>
<dbReference type="GO" id="GO:0031080">
    <property type="term" value="C:nuclear pore outer ring"/>
    <property type="evidence" value="ECO:0007669"/>
    <property type="project" value="TreeGrafter"/>
</dbReference>
<dbReference type="InterPro" id="IPR007252">
    <property type="entry name" value="Nup84/Nup107"/>
</dbReference>
<evidence type="ECO:0000256" key="4">
    <source>
        <dbReference type="ARBA" id="ARBA00023010"/>
    </source>
</evidence>
<comment type="function">
    <text evidence="7">Functions as a component of the nuclear pore complex (NPC).</text>
</comment>
<dbReference type="AlphaFoldDB" id="A0AAV5MDS3"/>
<accession>A0AAV5MDS3</accession>
<comment type="caution">
    <text evidence="8">The sequence shown here is derived from an EMBL/GenBank/DDBJ whole genome shotgun (WGS) entry which is preliminary data.</text>
</comment>
<proteinExistence type="inferred from homology"/>
<dbReference type="EMBL" id="BPVZ01000233">
    <property type="protein sequence ID" value="GKV47670.1"/>
    <property type="molecule type" value="Genomic_DNA"/>
</dbReference>
<dbReference type="GO" id="GO:0017056">
    <property type="term" value="F:structural constituent of nuclear pore"/>
    <property type="evidence" value="ECO:0007669"/>
    <property type="project" value="UniProtKB-UniRule"/>
</dbReference>
<gene>
    <name evidence="8" type="ORF">SLEP1_g54549</name>
</gene>
<protein>
    <recommendedName>
        <fullName evidence="7">Nuclear pore complex protein</fullName>
    </recommendedName>
</protein>
<keyword evidence="5 7" id="KW-0906">Nuclear pore complex</keyword>
<dbReference type="PANTHER" id="PTHR13003:SF2">
    <property type="entry name" value="NUCLEAR PORE COMPLEX PROTEIN NUP107"/>
    <property type="match status" value="1"/>
</dbReference>
<dbReference type="GO" id="GO:0006606">
    <property type="term" value="P:protein import into nucleus"/>
    <property type="evidence" value="ECO:0007669"/>
    <property type="project" value="TreeGrafter"/>
</dbReference>
<evidence type="ECO:0000256" key="1">
    <source>
        <dbReference type="ARBA" id="ARBA00022448"/>
    </source>
</evidence>
<keyword evidence="2" id="KW-0509">mRNA transport</keyword>
<dbReference type="GO" id="GO:0006406">
    <property type="term" value="P:mRNA export from nucleus"/>
    <property type="evidence" value="ECO:0007669"/>
    <property type="project" value="TreeGrafter"/>
</dbReference>
<keyword evidence="9" id="KW-1185">Reference proteome</keyword>
<keyword evidence="6 7" id="KW-0539">Nucleus</keyword>
<evidence type="ECO:0000256" key="6">
    <source>
        <dbReference type="ARBA" id="ARBA00023242"/>
    </source>
</evidence>
<evidence type="ECO:0000256" key="7">
    <source>
        <dbReference type="RuleBase" id="RU365072"/>
    </source>
</evidence>
<evidence type="ECO:0000313" key="9">
    <source>
        <dbReference type="Proteomes" id="UP001054252"/>
    </source>
</evidence>
<evidence type="ECO:0000256" key="2">
    <source>
        <dbReference type="ARBA" id="ARBA00022816"/>
    </source>
</evidence>
<keyword evidence="1 7" id="KW-0813">Transport</keyword>
<keyword evidence="7" id="KW-0472">Membrane</keyword>
<dbReference type="GO" id="GO:0000973">
    <property type="term" value="P:post-transcriptional tethering of RNA polymerase II gene DNA at nuclear periphery"/>
    <property type="evidence" value="ECO:0007669"/>
    <property type="project" value="TreeGrafter"/>
</dbReference>
<dbReference type="GO" id="GO:0031965">
    <property type="term" value="C:nuclear membrane"/>
    <property type="evidence" value="ECO:0007669"/>
    <property type="project" value="UniProtKB-SubCell"/>
</dbReference>
<dbReference type="Gene3D" id="1.10.3450.20">
    <property type="match status" value="1"/>
</dbReference>
<evidence type="ECO:0000313" key="8">
    <source>
        <dbReference type="EMBL" id="GKV47670.1"/>
    </source>
</evidence>
<evidence type="ECO:0000256" key="5">
    <source>
        <dbReference type="ARBA" id="ARBA00023132"/>
    </source>
</evidence>
<comment type="subcellular location">
    <subcellularLocation>
        <location evidence="7">Nucleus</location>
        <location evidence="7">Nuclear pore complex</location>
    </subcellularLocation>
    <subcellularLocation>
        <location evidence="7">Nucleus membrane</location>
    </subcellularLocation>
</comment>
<dbReference type="Proteomes" id="UP001054252">
    <property type="component" value="Unassembled WGS sequence"/>
</dbReference>
<evidence type="ECO:0000256" key="3">
    <source>
        <dbReference type="ARBA" id="ARBA00022927"/>
    </source>
</evidence>
<keyword evidence="3" id="KW-0653">Protein transport</keyword>
<organism evidence="8 9">
    <name type="scientific">Rubroshorea leprosula</name>
    <dbReference type="NCBI Taxonomy" id="152421"/>
    <lineage>
        <taxon>Eukaryota</taxon>
        <taxon>Viridiplantae</taxon>
        <taxon>Streptophyta</taxon>
        <taxon>Embryophyta</taxon>
        <taxon>Tracheophyta</taxon>
        <taxon>Spermatophyta</taxon>
        <taxon>Magnoliopsida</taxon>
        <taxon>eudicotyledons</taxon>
        <taxon>Gunneridae</taxon>
        <taxon>Pentapetalae</taxon>
        <taxon>rosids</taxon>
        <taxon>malvids</taxon>
        <taxon>Malvales</taxon>
        <taxon>Dipterocarpaceae</taxon>
        <taxon>Rubroshorea</taxon>
    </lineage>
</organism>
<reference evidence="8 9" key="1">
    <citation type="journal article" date="2021" name="Commun. Biol.">
        <title>The genome of Shorea leprosula (Dipterocarpaceae) highlights the ecological relevance of drought in aseasonal tropical rainforests.</title>
        <authorList>
            <person name="Ng K.K.S."/>
            <person name="Kobayashi M.J."/>
            <person name="Fawcett J.A."/>
            <person name="Hatakeyama M."/>
            <person name="Paape T."/>
            <person name="Ng C.H."/>
            <person name="Ang C.C."/>
            <person name="Tnah L.H."/>
            <person name="Lee C.T."/>
            <person name="Nishiyama T."/>
            <person name="Sese J."/>
            <person name="O'Brien M.J."/>
            <person name="Copetti D."/>
            <person name="Mohd Noor M.I."/>
            <person name="Ong R.C."/>
            <person name="Putra M."/>
            <person name="Sireger I.Z."/>
            <person name="Indrioko S."/>
            <person name="Kosugi Y."/>
            <person name="Izuno A."/>
            <person name="Isagi Y."/>
            <person name="Lee S.L."/>
            <person name="Shimizu K.K."/>
        </authorList>
    </citation>
    <scope>NUCLEOTIDE SEQUENCE [LARGE SCALE GENOMIC DNA]</scope>
    <source>
        <strain evidence="8">214</strain>
    </source>
</reference>
<comment type="similarity">
    <text evidence="7">Belongs to the nucleoporin Nup84/Nup107 family.</text>
</comment>
<name>A0AAV5MDS3_9ROSI</name>